<comment type="caution">
    <text evidence="2">The sequence shown here is derived from an EMBL/GenBank/DDBJ whole genome shotgun (WGS) entry which is preliminary data.</text>
</comment>
<evidence type="ECO:0000256" key="1">
    <source>
        <dbReference type="SAM" id="Phobius"/>
    </source>
</evidence>
<gene>
    <name evidence="2" type="ORF">J3Q64DRAFT_1720618</name>
</gene>
<sequence>MTFAAATTTIMCVFATPIILAVITSLAILAVITSTLTSSFLILRFTLLAIEITSSITLDCTNWILKSSIGRLQNSLWGWQSQQQVLLSPKKEYTFVQSPLSSHFLSRPSPQPLSAKRPQLPLLLHQLPCRAPVNPKFSYSLPVTPDDSCDHHQMGI</sequence>
<dbReference type="Proteomes" id="UP001448207">
    <property type="component" value="Unassembled WGS sequence"/>
</dbReference>
<keyword evidence="1" id="KW-0472">Membrane</keyword>
<feature type="transmembrane region" description="Helical" evidence="1">
    <location>
        <begin position="12"/>
        <end position="36"/>
    </location>
</feature>
<proteinExistence type="predicted"/>
<reference evidence="2 3" key="1">
    <citation type="submission" date="2024-04" db="EMBL/GenBank/DDBJ databases">
        <title>Symmetric and asymmetric DNA N6-adenine methylation regulates different biological responses in Mucorales.</title>
        <authorList>
            <consortium name="Lawrence Berkeley National Laboratory"/>
            <person name="Lax C."/>
            <person name="Mondo S.J."/>
            <person name="Osorio-Concepcion M."/>
            <person name="Muszewska A."/>
            <person name="Corrochano-Luque M."/>
            <person name="Gutierrez G."/>
            <person name="Riley R."/>
            <person name="Lipzen A."/>
            <person name="Guo J."/>
            <person name="Hundley H."/>
            <person name="Amirebrahimi M."/>
            <person name="Ng V."/>
            <person name="Lorenzo-Gutierrez D."/>
            <person name="Binder U."/>
            <person name="Yang J."/>
            <person name="Song Y."/>
            <person name="Canovas D."/>
            <person name="Navarro E."/>
            <person name="Freitag M."/>
            <person name="Gabaldon T."/>
            <person name="Grigoriev I.V."/>
            <person name="Corrochano L.M."/>
            <person name="Nicolas F.E."/>
            <person name="Garre V."/>
        </authorList>
    </citation>
    <scope>NUCLEOTIDE SEQUENCE [LARGE SCALE GENOMIC DNA]</scope>
    <source>
        <strain evidence="2 3">L51</strain>
    </source>
</reference>
<accession>A0ABR3B9P9</accession>
<protein>
    <submittedName>
        <fullName evidence="2">Uncharacterized protein</fullName>
    </submittedName>
</protein>
<keyword evidence="1" id="KW-0812">Transmembrane</keyword>
<organism evidence="2 3">
    <name type="scientific">Phycomyces blakesleeanus</name>
    <dbReference type="NCBI Taxonomy" id="4837"/>
    <lineage>
        <taxon>Eukaryota</taxon>
        <taxon>Fungi</taxon>
        <taxon>Fungi incertae sedis</taxon>
        <taxon>Mucoromycota</taxon>
        <taxon>Mucoromycotina</taxon>
        <taxon>Mucoromycetes</taxon>
        <taxon>Mucorales</taxon>
        <taxon>Phycomycetaceae</taxon>
        <taxon>Phycomyces</taxon>
    </lineage>
</organism>
<evidence type="ECO:0000313" key="3">
    <source>
        <dbReference type="Proteomes" id="UP001448207"/>
    </source>
</evidence>
<keyword evidence="1" id="KW-1133">Transmembrane helix</keyword>
<dbReference type="EMBL" id="JBCLYO010000002">
    <property type="protein sequence ID" value="KAL0092696.1"/>
    <property type="molecule type" value="Genomic_DNA"/>
</dbReference>
<keyword evidence="3" id="KW-1185">Reference proteome</keyword>
<name>A0ABR3B9P9_PHYBL</name>
<evidence type="ECO:0000313" key="2">
    <source>
        <dbReference type="EMBL" id="KAL0092696.1"/>
    </source>
</evidence>